<dbReference type="CDD" id="cd20821">
    <property type="entry name" value="C1_MgcRacGAP"/>
    <property type="match status" value="1"/>
</dbReference>
<dbReference type="InterPro" id="IPR000198">
    <property type="entry name" value="RhoGAP_dom"/>
</dbReference>
<dbReference type="SMART" id="SM00109">
    <property type="entry name" value="C1"/>
    <property type="match status" value="1"/>
</dbReference>
<dbReference type="GO" id="GO:0032154">
    <property type="term" value="C:cleavage furrow"/>
    <property type="evidence" value="ECO:0007669"/>
    <property type="project" value="UniProtKB-SubCell"/>
</dbReference>
<evidence type="ECO:0000256" key="27">
    <source>
        <dbReference type="ARBA" id="ARBA00023242"/>
    </source>
</evidence>
<keyword evidence="16" id="KW-0863">Zinc-finger</keyword>
<keyword evidence="14" id="KW-0132">Cell division</keyword>
<evidence type="ECO:0000256" key="5">
    <source>
        <dbReference type="ARBA" id="ARBA00004413"/>
    </source>
</evidence>
<feature type="coiled-coil region" evidence="32">
    <location>
        <begin position="46"/>
        <end position="108"/>
    </location>
</feature>
<evidence type="ECO:0000256" key="33">
    <source>
        <dbReference type="SAM" id="MobiDB-lite"/>
    </source>
</evidence>
<evidence type="ECO:0000256" key="15">
    <source>
        <dbReference type="ARBA" id="ARBA00022723"/>
    </source>
</evidence>
<dbReference type="Pfam" id="PF00620">
    <property type="entry name" value="RhoGAP"/>
    <property type="match status" value="1"/>
</dbReference>
<dbReference type="RefSeq" id="XP_032807166.1">
    <property type="nucleotide sequence ID" value="XM_032951275.1"/>
</dbReference>
<keyword evidence="9" id="KW-0217">Developmental protein</keyword>
<dbReference type="InterPro" id="IPR008936">
    <property type="entry name" value="Rho_GTPase_activation_prot"/>
</dbReference>
<dbReference type="GO" id="GO:0001669">
    <property type="term" value="C:acrosomal vesicle"/>
    <property type="evidence" value="ECO:0007669"/>
    <property type="project" value="UniProtKB-SubCell"/>
</dbReference>
<protein>
    <recommendedName>
        <fullName evidence="30">Rac GTPase-activating protein 1</fullName>
    </recommendedName>
    <alternativeName>
        <fullName evidence="31">Male germ cell RacGap</fullName>
    </alternativeName>
</protein>
<dbReference type="Gene3D" id="1.10.555.10">
    <property type="entry name" value="Rho GTPase activation protein"/>
    <property type="match status" value="1"/>
</dbReference>
<dbReference type="RefSeq" id="XP_032807169.1">
    <property type="nucleotide sequence ID" value="XM_032951278.1"/>
</dbReference>
<dbReference type="GO" id="GO:0008270">
    <property type="term" value="F:zinc ion binding"/>
    <property type="evidence" value="ECO:0007669"/>
    <property type="project" value="UniProtKB-KW"/>
</dbReference>
<evidence type="ECO:0000256" key="13">
    <source>
        <dbReference type="ARBA" id="ARBA00022553"/>
    </source>
</evidence>
<dbReference type="InterPro" id="IPR046349">
    <property type="entry name" value="C1-like_sf"/>
</dbReference>
<dbReference type="SUPFAM" id="SSF57889">
    <property type="entry name" value="Cysteine-rich domain"/>
    <property type="match status" value="1"/>
</dbReference>
<dbReference type="GO" id="GO:0005634">
    <property type="term" value="C:nucleus"/>
    <property type="evidence" value="ECO:0007669"/>
    <property type="project" value="UniProtKB-SubCell"/>
</dbReference>
<dbReference type="CDD" id="cd04382">
    <property type="entry name" value="RhoGAP_MgcRacGAP"/>
    <property type="match status" value="1"/>
</dbReference>
<dbReference type="GO" id="GO:0000281">
    <property type="term" value="P:mitotic cytokinesis"/>
    <property type="evidence" value="ECO:0007669"/>
    <property type="project" value="TreeGrafter"/>
</dbReference>
<evidence type="ECO:0000256" key="7">
    <source>
        <dbReference type="ARBA" id="ARBA00022448"/>
    </source>
</evidence>
<dbReference type="InterPro" id="IPR002219">
    <property type="entry name" value="PKC_DAG/PE"/>
</dbReference>
<evidence type="ECO:0000256" key="14">
    <source>
        <dbReference type="ARBA" id="ARBA00022618"/>
    </source>
</evidence>
<keyword evidence="26" id="KW-0206">Cytoskeleton</keyword>
<evidence type="ECO:0000256" key="2">
    <source>
        <dbReference type="ARBA" id="ARBA00004186"/>
    </source>
</evidence>
<keyword evidence="25" id="KW-0472">Membrane</keyword>
<organism evidence="36 38">
    <name type="scientific">Petromyzon marinus</name>
    <name type="common">Sea lamprey</name>
    <dbReference type="NCBI Taxonomy" id="7757"/>
    <lineage>
        <taxon>Eukaryota</taxon>
        <taxon>Metazoa</taxon>
        <taxon>Chordata</taxon>
        <taxon>Craniata</taxon>
        <taxon>Vertebrata</taxon>
        <taxon>Cyclostomata</taxon>
        <taxon>Hyperoartia</taxon>
        <taxon>Petromyzontiformes</taxon>
        <taxon>Petromyzontidae</taxon>
        <taxon>Petromyzon</taxon>
    </lineage>
</organism>
<keyword evidence="19" id="KW-0832">Ubl conjugation</keyword>
<dbReference type="AlphaFoldDB" id="A0AAJ7SZ49"/>
<dbReference type="PROSITE" id="PS00479">
    <property type="entry name" value="ZF_DAG_PE_1"/>
    <property type="match status" value="1"/>
</dbReference>
<evidence type="ECO:0000256" key="31">
    <source>
        <dbReference type="ARBA" id="ARBA00075869"/>
    </source>
</evidence>
<evidence type="ECO:0000313" key="39">
    <source>
        <dbReference type="RefSeq" id="XP_032807168.1"/>
    </source>
</evidence>
<dbReference type="GO" id="GO:0007266">
    <property type="term" value="P:Rho protein signal transduction"/>
    <property type="evidence" value="ECO:0007669"/>
    <property type="project" value="TreeGrafter"/>
</dbReference>
<dbReference type="RefSeq" id="XP_032807167.1">
    <property type="nucleotide sequence ID" value="XM_032951276.1"/>
</dbReference>
<dbReference type="SUPFAM" id="SSF48350">
    <property type="entry name" value="GTPase activation domain, GAP"/>
    <property type="match status" value="1"/>
</dbReference>
<name>A0AAJ7SZ49_PETMA</name>
<keyword evidence="20" id="KW-0744">Spermatogenesis</keyword>
<evidence type="ECO:0000259" key="35">
    <source>
        <dbReference type="PROSITE" id="PS50238"/>
    </source>
</evidence>
<evidence type="ECO:0000256" key="4">
    <source>
        <dbReference type="ARBA" id="ARBA00004218"/>
    </source>
</evidence>
<keyword evidence="11" id="KW-0963">Cytoplasm</keyword>
<evidence type="ECO:0000256" key="22">
    <source>
        <dbReference type="ARBA" id="ARBA00023054"/>
    </source>
</evidence>
<dbReference type="GO" id="GO:0030154">
    <property type="term" value="P:cell differentiation"/>
    <property type="evidence" value="ECO:0007669"/>
    <property type="project" value="UniProtKB-KW"/>
</dbReference>
<dbReference type="Proteomes" id="UP001318040">
    <property type="component" value="Chromosome 10"/>
</dbReference>
<keyword evidence="22 32" id="KW-0175">Coiled coil</keyword>
<feature type="region of interest" description="Disordered" evidence="33">
    <location>
        <begin position="174"/>
        <end position="193"/>
    </location>
</feature>
<keyword evidence="18" id="KW-0862">Zinc</keyword>
<keyword evidence="8" id="KW-0343">GTPase activation</keyword>
<sequence>MANRMTVSSLLSLFDQIVSQMELLSCGMEPEFIQLARSFQEFQVRSQNMGRALAAREEQLSQAEAEQKALEVKLKHARNQVDVELRRRHKVEAECEKLQSQMQLVREVLMQDLSESRLFLNEEQRTALGFLSGCGPTPTTRKSHGRMSAIRESVLSTSMISEISYDHTDDDWDADTTQRVEQRATRREKRRSLGVGHPEVWTMQPKRSCVPGEMPTAKAFSDKIIYQGEETDLNLTGLMLDTDRIQADPTQLSLSVEMLSRRRTSRGRRLSALIEQSTMENCGGETLQGTVSMLSTELERQHSFVPKTVIKPESCVPCGNRIKFGKLAHKCRDCRMVAHAECREHCPLPCVPRPLASASAHPREGTVADFSPPTAPMIPSLVLHCVDEIERRGMMEVGLYRIPGSDRDVKELKERWLRGKGLPALARVDNVHVVCGLLKDFLRSLKEPLLTHRLHHTFLKAIEISDEDNRAAAMYGAIGQLPQPNRDTLAYLMLHLQRVAESTECKMNQSNLSRVFGPTLVGHATANPEPVVILRDTQQQPMVVDHLMSLPAEFWQRWVTFTTFVDKENNDRSTAAVISNAYASVCTPPLKSRFGGNLLGPLEIPETSKISPQTNRMHLSKIPINTMNSGKNRPMPLGRKIGNYWSSPSLT</sequence>
<evidence type="ECO:0000256" key="17">
    <source>
        <dbReference type="ARBA" id="ARBA00022782"/>
    </source>
</evidence>
<evidence type="ECO:0000256" key="21">
    <source>
        <dbReference type="ARBA" id="ARBA00022990"/>
    </source>
</evidence>
<dbReference type="GO" id="GO:0007283">
    <property type="term" value="P:spermatogenesis"/>
    <property type="evidence" value="ECO:0007669"/>
    <property type="project" value="UniProtKB-KW"/>
</dbReference>
<reference evidence="37 38" key="1">
    <citation type="submission" date="2025-04" db="UniProtKB">
        <authorList>
            <consortium name="RefSeq"/>
        </authorList>
    </citation>
    <scope>IDENTIFICATION</scope>
    <source>
        <tissue evidence="37 38">Sperm</tissue>
    </source>
</reference>
<feature type="compositionally biased region" description="Basic and acidic residues" evidence="33">
    <location>
        <begin position="176"/>
        <end position="185"/>
    </location>
</feature>
<keyword evidence="23" id="KW-0406">Ion transport</keyword>
<dbReference type="GO" id="GO:0051233">
    <property type="term" value="C:spindle midzone"/>
    <property type="evidence" value="ECO:0007669"/>
    <property type="project" value="TreeGrafter"/>
</dbReference>
<dbReference type="GO" id="GO:0030496">
    <property type="term" value="C:midbody"/>
    <property type="evidence" value="ECO:0007669"/>
    <property type="project" value="UniProtKB-SubCell"/>
</dbReference>
<evidence type="ECO:0000256" key="30">
    <source>
        <dbReference type="ARBA" id="ARBA00067896"/>
    </source>
</evidence>
<keyword evidence="12" id="KW-1017">Isopeptide bond</keyword>
<evidence type="ECO:0000256" key="9">
    <source>
        <dbReference type="ARBA" id="ARBA00022473"/>
    </source>
</evidence>
<dbReference type="SMART" id="SM00324">
    <property type="entry name" value="RhoGAP"/>
    <property type="match status" value="1"/>
</dbReference>
<evidence type="ECO:0000256" key="6">
    <source>
        <dbReference type="ARBA" id="ARBA00004626"/>
    </source>
</evidence>
<evidence type="ECO:0000313" key="36">
    <source>
        <dbReference type="Proteomes" id="UP001318040"/>
    </source>
</evidence>
<dbReference type="PANTHER" id="PTHR46199:SF4">
    <property type="entry name" value="RAC GTPASE-ACTIVATING PROTEIN 1"/>
    <property type="match status" value="1"/>
</dbReference>
<evidence type="ECO:0000256" key="8">
    <source>
        <dbReference type="ARBA" id="ARBA00022468"/>
    </source>
</evidence>
<dbReference type="Pfam" id="PF00130">
    <property type="entry name" value="C1_1"/>
    <property type="match status" value="1"/>
</dbReference>
<dbReference type="GO" id="GO:0097149">
    <property type="term" value="C:centralspindlin complex"/>
    <property type="evidence" value="ECO:0007669"/>
    <property type="project" value="TreeGrafter"/>
</dbReference>
<dbReference type="FunFam" id="1.10.555.10:FF:000034">
    <property type="entry name" value="Rac GTPase-activating protein 1"/>
    <property type="match status" value="1"/>
</dbReference>
<evidence type="ECO:0000256" key="32">
    <source>
        <dbReference type="SAM" id="Coils"/>
    </source>
</evidence>
<gene>
    <name evidence="37 38 39 40" type="primary">LOC116940908</name>
</gene>
<evidence type="ECO:0000256" key="3">
    <source>
        <dbReference type="ARBA" id="ARBA00004214"/>
    </source>
</evidence>
<dbReference type="GO" id="GO:0008289">
    <property type="term" value="F:lipid binding"/>
    <property type="evidence" value="ECO:0007669"/>
    <property type="project" value="UniProtKB-KW"/>
</dbReference>
<evidence type="ECO:0000256" key="20">
    <source>
        <dbReference type="ARBA" id="ARBA00022871"/>
    </source>
</evidence>
<keyword evidence="10" id="KW-1003">Cell membrane</keyword>
<dbReference type="GO" id="GO:0005096">
    <property type="term" value="F:GTPase activator activity"/>
    <property type="evidence" value="ECO:0007669"/>
    <property type="project" value="UniProtKB-KW"/>
</dbReference>
<evidence type="ECO:0000256" key="1">
    <source>
        <dbReference type="ARBA" id="ARBA00004123"/>
    </source>
</evidence>
<keyword evidence="13" id="KW-0597">Phosphoprotein</keyword>
<accession>A0AAJ7SZ49</accession>
<dbReference type="GO" id="GO:0006811">
    <property type="term" value="P:monoatomic ion transport"/>
    <property type="evidence" value="ECO:0007669"/>
    <property type="project" value="UniProtKB-KW"/>
</dbReference>
<keyword evidence="29" id="KW-0968">Cytoplasmic vesicle</keyword>
<evidence type="ECO:0000256" key="19">
    <source>
        <dbReference type="ARBA" id="ARBA00022843"/>
    </source>
</evidence>
<feature type="domain" description="Rho-GAP" evidence="35">
    <location>
        <begin position="365"/>
        <end position="555"/>
    </location>
</feature>
<evidence type="ECO:0000256" key="18">
    <source>
        <dbReference type="ARBA" id="ARBA00022833"/>
    </source>
</evidence>
<dbReference type="GO" id="GO:0051256">
    <property type="term" value="P:mitotic spindle midzone assembly"/>
    <property type="evidence" value="ECO:0007669"/>
    <property type="project" value="TreeGrafter"/>
</dbReference>
<feature type="domain" description="Phorbol-ester/DAG-type" evidence="34">
    <location>
        <begin position="301"/>
        <end position="350"/>
    </location>
</feature>
<keyword evidence="36" id="KW-1185">Reference proteome</keyword>
<keyword evidence="17" id="KW-0221">Differentiation</keyword>
<evidence type="ECO:0000256" key="16">
    <source>
        <dbReference type="ARBA" id="ARBA00022771"/>
    </source>
</evidence>
<dbReference type="RefSeq" id="XP_032807168.1">
    <property type="nucleotide sequence ID" value="XM_032951277.1"/>
</dbReference>
<keyword evidence="7" id="KW-0813">Transport</keyword>
<dbReference type="PANTHER" id="PTHR46199">
    <property type="entry name" value="RAC GTPASE-ACTIVATING PROTEIN 1"/>
    <property type="match status" value="1"/>
</dbReference>
<keyword evidence="27" id="KW-0539">Nucleus</keyword>
<evidence type="ECO:0000313" key="40">
    <source>
        <dbReference type="RefSeq" id="XP_032807169.1"/>
    </source>
</evidence>
<keyword evidence="28" id="KW-0131">Cell cycle</keyword>
<dbReference type="PROSITE" id="PS50081">
    <property type="entry name" value="ZF_DAG_PE_2"/>
    <property type="match status" value="1"/>
</dbReference>
<keyword evidence="21" id="KW-0007">Acetylation</keyword>
<dbReference type="PROSITE" id="PS50238">
    <property type="entry name" value="RHOGAP"/>
    <property type="match status" value="1"/>
</dbReference>
<evidence type="ECO:0000259" key="34">
    <source>
        <dbReference type="PROSITE" id="PS50081"/>
    </source>
</evidence>
<evidence type="ECO:0000313" key="37">
    <source>
        <dbReference type="RefSeq" id="XP_032807166.1"/>
    </source>
</evidence>
<evidence type="ECO:0000256" key="11">
    <source>
        <dbReference type="ARBA" id="ARBA00022490"/>
    </source>
</evidence>
<evidence type="ECO:0000256" key="26">
    <source>
        <dbReference type="ARBA" id="ARBA00023212"/>
    </source>
</evidence>
<evidence type="ECO:0000256" key="12">
    <source>
        <dbReference type="ARBA" id="ARBA00022499"/>
    </source>
</evidence>
<evidence type="ECO:0000256" key="10">
    <source>
        <dbReference type="ARBA" id="ARBA00022475"/>
    </source>
</evidence>
<keyword evidence="15" id="KW-0479">Metal-binding</keyword>
<evidence type="ECO:0000256" key="28">
    <source>
        <dbReference type="ARBA" id="ARBA00023306"/>
    </source>
</evidence>
<dbReference type="Gene3D" id="3.30.60.20">
    <property type="match status" value="1"/>
</dbReference>
<proteinExistence type="predicted"/>
<evidence type="ECO:0000256" key="24">
    <source>
        <dbReference type="ARBA" id="ARBA00023121"/>
    </source>
</evidence>
<evidence type="ECO:0000256" key="23">
    <source>
        <dbReference type="ARBA" id="ARBA00023065"/>
    </source>
</evidence>
<evidence type="ECO:0000256" key="25">
    <source>
        <dbReference type="ARBA" id="ARBA00023136"/>
    </source>
</evidence>
<evidence type="ECO:0000313" key="38">
    <source>
        <dbReference type="RefSeq" id="XP_032807167.1"/>
    </source>
</evidence>
<dbReference type="FunFam" id="3.30.60.20:FF:000033">
    <property type="entry name" value="Rac GTPase-activating protein 1"/>
    <property type="match status" value="1"/>
</dbReference>
<keyword evidence="24" id="KW-0446">Lipid-binding</keyword>
<comment type="subcellular location">
    <subcellularLocation>
        <location evidence="5">Cell membrane</location>
        <topology evidence="5">Peripheral membrane protein</topology>
        <orientation evidence="5">Cytoplasmic side</orientation>
    </subcellularLocation>
    <subcellularLocation>
        <location evidence="6">Cleavage furrow</location>
    </subcellularLocation>
    <subcellularLocation>
        <location evidence="2">Cytoplasm</location>
        <location evidence="2">Cytoskeleton</location>
        <location evidence="2">Spindle</location>
    </subcellularLocation>
    <subcellularLocation>
        <location evidence="4">Cytoplasmic vesicle</location>
        <location evidence="4">Secretory vesicle</location>
        <location evidence="4">Acrosome</location>
    </subcellularLocation>
    <subcellularLocation>
        <location evidence="3">Midbody</location>
    </subcellularLocation>
    <subcellularLocation>
        <location evidence="1">Nucleus</location>
    </subcellularLocation>
</comment>
<evidence type="ECO:0000256" key="29">
    <source>
        <dbReference type="ARBA" id="ARBA00023329"/>
    </source>
</evidence>